<dbReference type="KEGG" id="gmx:100816610"/>
<dbReference type="GO" id="GO:0001217">
    <property type="term" value="F:DNA-binding transcription repressor activity"/>
    <property type="evidence" value="ECO:0000318"/>
    <property type="project" value="GO_Central"/>
</dbReference>
<dbReference type="Proteomes" id="UP000008827">
    <property type="component" value="Chromosome 19"/>
</dbReference>
<sequence length="237" mass="27658">MENHRRRTQVTTSDDEDEQEKEEVLKRSRPVEDAKPIGEPLKYSGKGKSKKWHYDSFEFNGIQYTIGDHVLFKPEEKGQKPYAGIIKDITQGNNGNVVVTGQWFYRPEEAEKKGGGNWKSCDSRELFYSFHCDDVHAEAVMHKCVVHFVPQNKQLPKRKDHPGFIVQKVYDNVEKKLWRLGDKDYEDIKQQEIDVLVEKTLQRIGELIDIEPDEALDDGEDQMKNKKKLKEKKCFTS</sequence>
<dbReference type="Gramene" id="KRG95117">
    <property type="protein sequence ID" value="KRG95117"/>
    <property type="gene ID" value="GLYMA_19G131300"/>
</dbReference>
<dbReference type="GO" id="GO:0045814">
    <property type="term" value="P:negative regulation of gene expression, epigenetic"/>
    <property type="evidence" value="ECO:0000318"/>
    <property type="project" value="GO_Central"/>
</dbReference>
<reference evidence="4" key="2">
    <citation type="submission" date="2018-02" db="UniProtKB">
        <authorList>
            <consortium name="EnsemblPlants"/>
        </authorList>
    </citation>
    <scope>IDENTIFICATION</scope>
    <source>
        <strain evidence="4">Williams 82</strain>
    </source>
</reference>
<dbReference type="OMA" id="THYWQFE"/>
<reference evidence="3 4" key="1">
    <citation type="journal article" date="2010" name="Nature">
        <title>Genome sequence of the palaeopolyploid soybean.</title>
        <authorList>
            <person name="Schmutz J."/>
            <person name="Cannon S.B."/>
            <person name="Schlueter J."/>
            <person name="Ma J."/>
            <person name="Mitros T."/>
            <person name="Nelson W."/>
            <person name="Hyten D.L."/>
            <person name="Song Q."/>
            <person name="Thelen J.J."/>
            <person name="Cheng J."/>
            <person name="Xu D."/>
            <person name="Hellsten U."/>
            <person name="May G.D."/>
            <person name="Yu Y."/>
            <person name="Sakurai T."/>
            <person name="Umezawa T."/>
            <person name="Bhattacharyya M.K."/>
            <person name="Sandhu D."/>
            <person name="Valliyodan B."/>
            <person name="Lindquist E."/>
            <person name="Peto M."/>
            <person name="Grant D."/>
            <person name="Shu S."/>
            <person name="Goodstein D."/>
            <person name="Barry K."/>
            <person name="Futrell-Griggs M."/>
            <person name="Abernathy B."/>
            <person name="Du J."/>
            <person name="Tian Z."/>
            <person name="Zhu L."/>
            <person name="Gill N."/>
            <person name="Joshi T."/>
            <person name="Libault M."/>
            <person name="Sethuraman A."/>
            <person name="Zhang X.-C."/>
            <person name="Shinozaki K."/>
            <person name="Nguyen H.T."/>
            <person name="Wing R.A."/>
            <person name="Cregan P."/>
            <person name="Specht J."/>
            <person name="Grimwood J."/>
            <person name="Rokhsar D."/>
            <person name="Stacey G."/>
            <person name="Shoemaker R.C."/>
            <person name="Jackson S.A."/>
        </authorList>
    </citation>
    <scope>NUCLEOTIDE SEQUENCE [LARGE SCALE GENOMIC DNA]</scope>
    <source>
        <strain evidence="4">cv. Williams 82</strain>
        <tissue evidence="3">Callus</tissue>
    </source>
</reference>
<dbReference type="HOGENOM" id="CLU_026265_0_0_1"/>
<dbReference type="PANTHER" id="PTHR46871">
    <property type="entry name" value="BROMO-ADJACENT HOMOLOGY (BAH) DOMAIN-CONTAINING PROTEIN"/>
    <property type="match status" value="1"/>
</dbReference>
<dbReference type="SMART" id="SM00439">
    <property type="entry name" value="BAH"/>
    <property type="match status" value="1"/>
</dbReference>
<dbReference type="EMBL" id="CM000852">
    <property type="protein sequence ID" value="KRG95117.1"/>
    <property type="molecule type" value="Genomic_DNA"/>
</dbReference>
<feature type="domain" description="BAH" evidence="2">
    <location>
        <begin position="62"/>
        <end position="181"/>
    </location>
</feature>
<evidence type="ECO:0000313" key="4">
    <source>
        <dbReference type="EnsemblPlants" id="KRG95117"/>
    </source>
</evidence>
<organism evidence="4">
    <name type="scientific">Glycine max</name>
    <name type="common">Soybean</name>
    <name type="synonym">Glycine hispida</name>
    <dbReference type="NCBI Taxonomy" id="3847"/>
    <lineage>
        <taxon>Eukaryota</taxon>
        <taxon>Viridiplantae</taxon>
        <taxon>Streptophyta</taxon>
        <taxon>Embryophyta</taxon>
        <taxon>Tracheophyta</taxon>
        <taxon>Spermatophyta</taxon>
        <taxon>Magnoliopsida</taxon>
        <taxon>eudicotyledons</taxon>
        <taxon>Gunneridae</taxon>
        <taxon>Pentapetalae</taxon>
        <taxon>rosids</taxon>
        <taxon>fabids</taxon>
        <taxon>Fabales</taxon>
        <taxon>Fabaceae</taxon>
        <taxon>Papilionoideae</taxon>
        <taxon>50 kb inversion clade</taxon>
        <taxon>NPAAA clade</taxon>
        <taxon>indigoferoid/millettioid clade</taxon>
        <taxon>Phaseoleae</taxon>
        <taxon>Glycine</taxon>
        <taxon>Glycine subgen. Soja</taxon>
    </lineage>
</organism>
<dbReference type="PaxDb" id="3847-GLYMA19G31211.1"/>
<proteinExistence type="predicted"/>
<feature type="compositionally biased region" description="Basic and acidic residues" evidence="1">
    <location>
        <begin position="22"/>
        <end position="36"/>
    </location>
</feature>
<dbReference type="PANTHER" id="PTHR46871:SF1">
    <property type="entry name" value="BROMO-ADJACENT HOMOLOGY (BAH) DOMAIN-CONTAINING PROTEIN"/>
    <property type="match status" value="1"/>
</dbReference>
<reference evidence="3" key="3">
    <citation type="submission" date="2018-07" db="EMBL/GenBank/DDBJ databases">
        <title>WGS assembly of Glycine max.</title>
        <authorList>
            <person name="Schmutz J."/>
            <person name="Cannon S."/>
            <person name="Schlueter J."/>
            <person name="Ma J."/>
            <person name="Mitros T."/>
            <person name="Nelson W."/>
            <person name="Hyten D."/>
            <person name="Song Q."/>
            <person name="Thelen J."/>
            <person name="Cheng J."/>
            <person name="Xu D."/>
            <person name="Hellsten U."/>
            <person name="May G."/>
            <person name="Yu Y."/>
            <person name="Sakurai T."/>
            <person name="Umezawa T."/>
            <person name="Bhattacharyya M."/>
            <person name="Sandhu D."/>
            <person name="Valliyodan B."/>
            <person name="Lindquist E."/>
            <person name="Peto M."/>
            <person name="Grant D."/>
            <person name="Shu S."/>
            <person name="Goodstein D."/>
            <person name="Barry K."/>
            <person name="Futrell-Griggs M."/>
            <person name="Abernathy B."/>
            <person name="Du J."/>
            <person name="Tian Z."/>
            <person name="Zhu L."/>
            <person name="Gill N."/>
            <person name="Joshi T."/>
            <person name="Libault M."/>
            <person name="Sethuraman A."/>
            <person name="Zhang X."/>
            <person name="Shinozaki K."/>
            <person name="Nguyen H."/>
            <person name="Wing R."/>
            <person name="Cregan P."/>
            <person name="Specht J."/>
            <person name="Grimwood J."/>
            <person name="Rokhsar D."/>
            <person name="Stacey G."/>
            <person name="Shoemaker R."/>
            <person name="Jackson S."/>
        </authorList>
    </citation>
    <scope>NUCLEOTIDE SEQUENCE</scope>
    <source>
        <tissue evidence="3">Callus</tissue>
    </source>
</reference>
<dbReference type="GO" id="GO:0140566">
    <property type="term" value="F:histone reader activity"/>
    <property type="evidence" value="ECO:0000318"/>
    <property type="project" value="GO_Central"/>
</dbReference>
<protein>
    <recommendedName>
        <fullName evidence="2">BAH domain-containing protein</fullName>
    </recommendedName>
</protein>
<dbReference type="SUPFAM" id="SSF82061">
    <property type="entry name" value="BAH domain"/>
    <property type="match status" value="1"/>
</dbReference>
<dbReference type="EnsemblPlants" id="KRG95117">
    <property type="protein sequence ID" value="KRG95117"/>
    <property type="gene ID" value="GLYMA_19G131300"/>
</dbReference>
<dbReference type="GO" id="GO:0003682">
    <property type="term" value="F:chromatin binding"/>
    <property type="evidence" value="ECO:0007669"/>
    <property type="project" value="InterPro"/>
</dbReference>
<dbReference type="RefSeq" id="XP_003553387.1">
    <property type="nucleotide sequence ID" value="XM_003553339.5"/>
</dbReference>
<evidence type="ECO:0000313" key="3">
    <source>
        <dbReference type="EMBL" id="KRG95117.1"/>
    </source>
</evidence>
<name>K7MY56_SOYBN</name>
<dbReference type="Pfam" id="PF01426">
    <property type="entry name" value="BAH"/>
    <property type="match status" value="1"/>
</dbReference>
<dbReference type="OrthoDB" id="1922186at2759"/>
<dbReference type="GeneID" id="100816610"/>
<dbReference type="SMR" id="K7MY56"/>
<feature type="region of interest" description="Disordered" evidence="1">
    <location>
        <begin position="1"/>
        <end position="48"/>
    </location>
</feature>
<dbReference type="InterPro" id="IPR043151">
    <property type="entry name" value="BAH_sf"/>
</dbReference>
<dbReference type="AlphaFoldDB" id="K7MY56"/>
<evidence type="ECO:0000313" key="5">
    <source>
        <dbReference type="Proteomes" id="UP000008827"/>
    </source>
</evidence>
<dbReference type="Gene3D" id="2.30.30.490">
    <property type="match status" value="1"/>
</dbReference>
<dbReference type="InterPro" id="IPR001025">
    <property type="entry name" value="BAH_dom"/>
</dbReference>
<gene>
    <name evidence="4" type="primary">LOC100816610</name>
    <name evidence="3" type="ORF">GLYMA_19G131300</name>
</gene>
<evidence type="ECO:0000259" key="2">
    <source>
        <dbReference type="PROSITE" id="PS51038"/>
    </source>
</evidence>
<dbReference type="eggNOG" id="KOG1886">
    <property type="taxonomic scope" value="Eukaryota"/>
</dbReference>
<dbReference type="PROSITE" id="PS51038">
    <property type="entry name" value="BAH"/>
    <property type="match status" value="1"/>
</dbReference>
<keyword evidence="5" id="KW-1185">Reference proteome</keyword>
<accession>K7MY56</accession>
<evidence type="ECO:0000256" key="1">
    <source>
        <dbReference type="SAM" id="MobiDB-lite"/>
    </source>
</evidence>